<evidence type="ECO:0000256" key="10">
    <source>
        <dbReference type="ARBA" id="ARBA00022840"/>
    </source>
</evidence>
<dbReference type="PROSITE" id="PS01312">
    <property type="entry name" value="SECA"/>
    <property type="match status" value="1"/>
</dbReference>
<dbReference type="InterPro" id="IPR044722">
    <property type="entry name" value="SecA_SF2_C"/>
</dbReference>
<keyword evidence="9" id="KW-0862">Zinc</keyword>
<organism evidence="21 22">
    <name type="scientific">Candidatus Colwellbacteria bacterium RIFCSPLOWO2_12_FULL_43_11</name>
    <dbReference type="NCBI Taxonomy" id="1797693"/>
    <lineage>
        <taxon>Bacteria</taxon>
        <taxon>Candidatus Colwelliibacteriota</taxon>
    </lineage>
</organism>
<dbReference type="GO" id="GO:0043952">
    <property type="term" value="P:protein transport by the Sec complex"/>
    <property type="evidence" value="ECO:0007669"/>
    <property type="project" value="TreeGrafter"/>
</dbReference>
<dbReference type="InterPro" id="IPR011130">
    <property type="entry name" value="SecA_preprotein_X-link_dom"/>
</dbReference>
<dbReference type="FunFam" id="3.40.50.300:FF:000429">
    <property type="entry name" value="Preprotein translocase subunit SecA"/>
    <property type="match status" value="1"/>
</dbReference>
<keyword evidence="16" id="KW-0175">Coiled coil</keyword>
<dbReference type="AlphaFoldDB" id="A0A1G1Z973"/>
<comment type="caution">
    <text evidence="21">The sequence shown here is derived from an EMBL/GenBank/DDBJ whole genome shotgun (WGS) entry which is preliminary data.</text>
</comment>
<keyword evidence="5" id="KW-1003">Cell membrane</keyword>
<dbReference type="EMBL" id="MHJB01000016">
    <property type="protein sequence ID" value="OGY61195.1"/>
    <property type="molecule type" value="Genomic_DNA"/>
</dbReference>
<feature type="domain" description="Helicase C-terminal" evidence="19">
    <location>
        <begin position="442"/>
        <end position="616"/>
    </location>
</feature>
<dbReference type="NCBIfam" id="NF009538">
    <property type="entry name" value="PRK12904.1"/>
    <property type="match status" value="1"/>
</dbReference>
<dbReference type="GO" id="GO:0005524">
    <property type="term" value="F:ATP binding"/>
    <property type="evidence" value="ECO:0007669"/>
    <property type="project" value="UniProtKB-KW"/>
</dbReference>
<dbReference type="Proteomes" id="UP000176571">
    <property type="component" value="Unassembled WGS sequence"/>
</dbReference>
<dbReference type="Pfam" id="PF07517">
    <property type="entry name" value="SecA_DEAD"/>
    <property type="match status" value="1"/>
</dbReference>
<dbReference type="SUPFAM" id="SSF81767">
    <property type="entry name" value="Pre-protein crosslinking domain of SecA"/>
    <property type="match status" value="1"/>
</dbReference>
<dbReference type="Pfam" id="PF21090">
    <property type="entry name" value="P-loop_SecA"/>
    <property type="match status" value="1"/>
</dbReference>
<evidence type="ECO:0000256" key="6">
    <source>
        <dbReference type="ARBA" id="ARBA00022490"/>
    </source>
</evidence>
<keyword evidence="14" id="KW-0472">Membrane</keyword>
<feature type="region of interest" description="Disordered" evidence="17">
    <location>
        <begin position="806"/>
        <end position="825"/>
    </location>
</feature>
<dbReference type="PROSITE" id="PS51196">
    <property type="entry name" value="SECA_MOTOR_DEAD"/>
    <property type="match status" value="1"/>
</dbReference>
<protein>
    <recommendedName>
        <fullName evidence="15">Protein translocase subunit SecA</fullName>
    </recommendedName>
</protein>
<dbReference type="PANTHER" id="PTHR30612:SF0">
    <property type="entry name" value="CHLOROPLAST PROTEIN-TRANSPORTING ATPASE"/>
    <property type="match status" value="1"/>
</dbReference>
<dbReference type="InterPro" id="IPR004027">
    <property type="entry name" value="SEC_C_motif"/>
</dbReference>
<feature type="domain" description="SecA family profile" evidence="20">
    <location>
        <begin position="1"/>
        <end position="611"/>
    </location>
</feature>
<dbReference type="InterPro" id="IPR014018">
    <property type="entry name" value="SecA_motor_DEAD"/>
</dbReference>
<dbReference type="InterPro" id="IPR011115">
    <property type="entry name" value="SecA_DEAD"/>
</dbReference>
<keyword evidence="12" id="KW-1278">Translocase</keyword>
<comment type="similarity">
    <text evidence="3 15">Belongs to the SecA family.</text>
</comment>
<evidence type="ECO:0000259" key="18">
    <source>
        <dbReference type="PROSITE" id="PS51192"/>
    </source>
</evidence>
<evidence type="ECO:0000259" key="20">
    <source>
        <dbReference type="PROSITE" id="PS51196"/>
    </source>
</evidence>
<evidence type="ECO:0000256" key="3">
    <source>
        <dbReference type="ARBA" id="ARBA00007650"/>
    </source>
</evidence>
<dbReference type="InterPro" id="IPR036670">
    <property type="entry name" value="SecA_X-link_sf"/>
</dbReference>
<dbReference type="SMART" id="SM00957">
    <property type="entry name" value="SecA_DEAD"/>
    <property type="match status" value="1"/>
</dbReference>
<keyword evidence="13 15" id="KW-0811">Translocation</keyword>
<comment type="subcellular location">
    <subcellularLocation>
        <location evidence="2">Membrane</location>
        <topology evidence="2">Peripheral membrane protein</topology>
    </subcellularLocation>
</comment>
<evidence type="ECO:0000259" key="19">
    <source>
        <dbReference type="PROSITE" id="PS51194"/>
    </source>
</evidence>
<evidence type="ECO:0000256" key="14">
    <source>
        <dbReference type="ARBA" id="ARBA00023136"/>
    </source>
</evidence>
<evidence type="ECO:0000256" key="15">
    <source>
        <dbReference type="RuleBase" id="RU003874"/>
    </source>
</evidence>
<dbReference type="Pfam" id="PF07516">
    <property type="entry name" value="SecA_SW"/>
    <property type="match status" value="1"/>
</dbReference>
<keyword evidence="7" id="KW-0479">Metal-binding</keyword>
<evidence type="ECO:0000256" key="9">
    <source>
        <dbReference type="ARBA" id="ARBA00022833"/>
    </source>
</evidence>
<evidence type="ECO:0000256" key="7">
    <source>
        <dbReference type="ARBA" id="ARBA00022723"/>
    </source>
</evidence>
<evidence type="ECO:0000256" key="4">
    <source>
        <dbReference type="ARBA" id="ARBA00022448"/>
    </source>
</evidence>
<dbReference type="NCBIfam" id="TIGR00963">
    <property type="entry name" value="secA"/>
    <property type="match status" value="1"/>
</dbReference>
<evidence type="ECO:0000313" key="22">
    <source>
        <dbReference type="Proteomes" id="UP000176571"/>
    </source>
</evidence>
<dbReference type="InterPro" id="IPR020937">
    <property type="entry name" value="SecA_CS"/>
</dbReference>
<evidence type="ECO:0000256" key="17">
    <source>
        <dbReference type="SAM" id="MobiDB-lite"/>
    </source>
</evidence>
<name>A0A1G1Z973_9BACT</name>
<dbReference type="Gene3D" id="3.90.1440.10">
    <property type="entry name" value="SecA, preprotein cross-linking domain"/>
    <property type="match status" value="1"/>
</dbReference>
<dbReference type="InterPro" id="IPR001650">
    <property type="entry name" value="Helicase_C-like"/>
</dbReference>
<evidence type="ECO:0000256" key="11">
    <source>
        <dbReference type="ARBA" id="ARBA00022927"/>
    </source>
</evidence>
<proteinExistence type="inferred from homology"/>
<dbReference type="CDD" id="cd18803">
    <property type="entry name" value="SF2_C_secA"/>
    <property type="match status" value="1"/>
</dbReference>
<evidence type="ECO:0000256" key="16">
    <source>
        <dbReference type="SAM" id="Coils"/>
    </source>
</evidence>
<evidence type="ECO:0000256" key="13">
    <source>
        <dbReference type="ARBA" id="ARBA00023010"/>
    </source>
</evidence>
<evidence type="ECO:0000256" key="2">
    <source>
        <dbReference type="ARBA" id="ARBA00004170"/>
    </source>
</evidence>
<gene>
    <name evidence="21" type="ORF">A3F99_02835</name>
</gene>
<dbReference type="GO" id="GO:0005829">
    <property type="term" value="C:cytosol"/>
    <property type="evidence" value="ECO:0007669"/>
    <property type="project" value="TreeGrafter"/>
</dbReference>
<keyword evidence="10 15" id="KW-0067">ATP-binding</keyword>
<feature type="non-terminal residue" evidence="21">
    <location>
        <position position="833"/>
    </location>
</feature>
<reference evidence="21 22" key="1">
    <citation type="journal article" date="2016" name="Nat. Commun.">
        <title>Thousands of microbial genomes shed light on interconnected biogeochemical processes in an aquifer system.</title>
        <authorList>
            <person name="Anantharaman K."/>
            <person name="Brown C.T."/>
            <person name="Hug L.A."/>
            <person name="Sharon I."/>
            <person name="Castelle C.J."/>
            <person name="Probst A.J."/>
            <person name="Thomas B.C."/>
            <person name="Singh A."/>
            <person name="Wilkins M.J."/>
            <person name="Karaoz U."/>
            <person name="Brodie E.L."/>
            <person name="Williams K.H."/>
            <person name="Hubbard S.S."/>
            <person name="Banfield J.F."/>
        </authorList>
    </citation>
    <scope>NUCLEOTIDE SEQUENCE [LARGE SCALE GENOMIC DNA]</scope>
</reference>
<sequence>MSLSSLWGSVFNSAGVRPQSIDIINSLEEELKKLSDEGLKEEGKKLKNSAKRENLDEILPKAFALVREAARRTLGQRHYDVQLWGGAVLHLGRIAEMSTGEGKTLAATLPIYLNALPGEGVHVVTVNDYLAKRDLVWMGQIYNFLGLSAACLIHDGALIYDPNWHVAPEGEKLIDKERDTTGSFLVQEEFLPPCTRREAYLADITYGTNHEFGFDYLRDNLVPDVVNQVQRQLNYAIIDEVDSILIDEARTPLIISVSDRESSDHYKLFARAVARLEEGEDYMVDEKLKSAEILEPGINKIEAMTGVKNLYGMENLRLVHFLEASLKAKALFLRDRDYVVRDGEVLIVDQFTGRLMPGRRWSSGIHQAVEAKENVRVNDETRTLAQITLQNYFRLYKKIAGMTGTAQTSAEEFHKVYNLEVVSIPPNKSLMREDMPDAIYKDLDAKYTAVAKEVKAKHEAGQPVLIGTVSIEKNEILSNYLKANGVPHEILNAKNHEREAAIIAQAGRKGAVTVATNMAGRGVDIILGGNPPTKEEATEVKDAGGLHVIGTERHEARRIDNQLRGRSGRQGDPGSSRFFLSLEDDLLRIFGGDGIKRLMERFNLPADVPIENKIVSRSVSQAQSKIEGFHFDSRKHLLDYDDVLNKQRINFYGKRQRILTSFDKADLKAFFEEMIFNYFEALEKSELQQEELVKVFKEAGLEVKDIEDGREVVTERIDKYENFSVPRRQFLSVLDFLWMNHLEDIEALVESVRLRAYGQKDPLVEYRRESKMLFDSLMANLEAWVFNNIFKLEKMKDEPAPQAVKPTVELKEVGRNDPCPCGSGKKYKKCHGK</sequence>
<keyword evidence="11 15" id="KW-0653">Protein transport</keyword>
<evidence type="ECO:0000256" key="5">
    <source>
        <dbReference type="ARBA" id="ARBA00022475"/>
    </source>
</evidence>
<dbReference type="SMART" id="SM00958">
    <property type="entry name" value="SecA_PP_bind"/>
    <property type="match status" value="1"/>
</dbReference>
<dbReference type="InterPro" id="IPR027417">
    <property type="entry name" value="P-loop_NTPase"/>
</dbReference>
<dbReference type="PRINTS" id="PR00906">
    <property type="entry name" value="SECA"/>
</dbReference>
<dbReference type="Pfam" id="PF01043">
    <property type="entry name" value="SecA_PP_bind"/>
    <property type="match status" value="1"/>
</dbReference>
<evidence type="ECO:0000256" key="8">
    <source>
        <dbReference type="ARBA" id="ARBA00022741"/>
    </source>
</evidence>
<feature type="domain" description="Helicase ATP-binding" evidence="18">
    <location>
        <begin position="84"/>
        <end position="256"/>
    </location>
</feature>
<feature type="coiled-coil region" evidence="16">
    <location>
        <begin position="17"/>
        <end position="44"/>
    </location>
</feature>
<dbReference type="GO" id="GO:0006605">
    <property type="term" value="P:protein targeting"/>
    <property type="evidence" value="ECO:0007669"/>
    <property type="project" value="InterPro"/>
</dbReference>
<dbReference type="PROSITE" id="PS51194">
    <property type="entry name" value="HELICASE_CTER"/>
    <property type="match status" value="1"/>
</dbReference>
<dbReference type="STRING" id="1797693.A3F99_02835"/>
<keyword evidence="6" id="KW-0963">Cytoplasm</keyword>
<dbReference type="HAMAP" id="MF_01382">
    <property type="entry name" value="SecA"/>
    <property type="match status" value="1"/>
</dbReference>
<evidence type="ECO:0000256" key="12">
    <source>
        <dbReference type="ARBA" id="ARBA00022967"/>
    </source>
</evidence>
<dbReference type="InterPro" id="IPR014001">
    <property type="entry name" value="Helicase_ATP-bd"/>
</dbReference>
<dbReference type="FunFam" id="3.90.1440.10:FF:000002">
    <property type="entry name" value="Protein translocase subunit SecA"/>
    <property type="match status" value="1"/>
</dbReference>
<dbReference type="GO" id="GO:0005886">
    <property type="term" value="C:plasma membrane"/>
    <property type="evidence" value="ECO:0007669"/>
    <property type="project" value="TreeGrafter"/>
</dbReference>
<dbReference type="SUPFAM" id="SSF52540">
    <property type="entry name" value="P-loop containing nucleoside triphosphate hydrolases"/>
    <property type="match status" value="2"/>
</dbReference>
<dbReference type="Gene3D" id="1.10.3060.10">
    <property type="entry name" value="Helical scaffold and wing domains of SecA"/>
    <property type="match status" value="1"/>
</dbReference>
<dbReference type="GO" id="GO:0046872">
    <property type="term" value="F:metal ion binding"/>
    <property type="evidence" value="ECO:0007669"/>
    <property type="project" value="UniProtKB-KW"/>
</dbReference>
<keyword evidence="4 15" id="KW-0813">Transport</keyword>
<comment type="cofactor">
    <cofactor evidence="1">
        <name>Zn(2+)</name>
        <dbReference type="ChEBI" id="CHEBI:29105"/>
    </cofactor>
</comment>
<keyword evidence="8 15" id="KW-0547">Nucleotide-binding</keyword>
<dbReference type="Pfam" id="PF02810">
    <property type="entry name" value="SEC-C"/>
    <property type="match status" value="1"/>
</dbReference>
<dbReference type="Gene3D" id="3.10.450.50">
    <property type="match status" value="1"/>
</dbReference>
<dbReference type="InterPro" id="IPR011116">
    <property type="entry name" value="SecA_Wing/Scaffold"/>
</dbReference>
<evidence type="ECO:0000256" key="1">
    <source>
        <dbReference type="ARBA" id="ARBA00001947"/>
    </source>
</evidence>
<dbReference type="InterPro" id="IPR036266">
    <property type="entry name" value="SecA_Wing/Scaffold_sf"/>
</dbReference>
<accession>A0A1G1Z973</accession>
<dbReference type="SUPFAM" id="SSF81886">
    <property type="entry name" value="Helical scaffold and wing domains of SecA"/>
    <property type="match status" value="1"/>
</dbReference>
<dbReference type="GO" id="GO:0017038">
    <property type="term" value="P:protein import"/>
    <property type="evidence" value="ECO:0007669"/>
    <property type="project" value="InterPro"/>
</dbReference>
<dbReference type="CDD" id="cd17928">
    <property type="entry name" value="DEXDc_SecA"/>
    <property type="match status" value="1"/>
</dbReference>
<dbReference type="InterPro" id="IPR000185">
    <property type="entry name" value="SecA"/>
</dbReference>
<dbReference type="PANTHER" id="PTHR30612">
    <property type="entry name" value="SECA INNER MEMBRANE COMPONENT OF SEC PROTEIN SECRETION SYSTEM"/>
    <property type="match status" value="1"/>
</dbReference>
<dbReference type="PROSITE" id="PS51192">
    <property type="entry name" value="HELICASE_ATP_BIND_1"/>
    <property type="match status" value="1"/>
</dbReference>
<evidence type="ECO:0000313" key="21">
    <source>
        <dbReference type="EMBL" id="OGY61195.1"/>
    </source>
</evidence>
<dbReference type="GO" id="GO:0031522">
    <property type="term" value="C:cell envelope Sec protein transport complex"/>
    <property type="evidence" value="ECO:0007669"/>
    <property type="project" value="TreeGrafter"/>
</dbReference>
<dbReference type="Gene3D" id="3.40.50.300">
    <property type="entry name" value="P-loop containing nucleotide triphosphate hydrolases"/>
    <property type="match status" value="3"/>
</dbReference>
<dbReference type="GO" id="GO:0006886">
    <property type="term" value="P:intracellular protein transport"/>
    <property type="evidence" value="ECO:0007669"/>
    <property type="project" value="InterPro"/>
</dbReference>